<proteinExistence type="predicted"/>
<dbReference type="PANTHER" id="PTHR41913:SF1">
    <property type="entry name" value="DUF1684 DOMAIN-CONTAINING PROTEIN"/>
    <property type="match status" value="1"/>
</dbReference>
<dbReference type="Proteomes" id="UP000182367">
    <property type="component" value="Unassembled WGS sequence"/>
</dbReference>
<protein>
    <recommendedName>
        <fullName evidence="3">DUF1684 domain-containing protein</fullName>
    </recommendedName>
</protein>
<dbReference type="Pfam" id="PF07920">
    <property type="entry name" value="DUF1684"/>
    <property type="match status" value="1"/>
</dbReference>
<name>A0A1G8SBX2_9FLAO</name>
<accession>A0A1G8SBX2</accession>
<sequence>MKISRCGFATFKLFLHKILKMRYILLFSILFQSVFGYSQEKFDLAAAKKYQQELNKEYANRDTSPLEEADFSHFKGLDFYPVSKKYFVVAKLVRTPKEKAFKMKTSTDRTPIYKKYGEVHFEMDGKMHKLNVYQSLELIVNPKYKNDLFLPFFDATSGKESYIGGKYIDLKIPKGNTIAIDFNTSYNPYCAYSYRYSCPKVPLENDLKVAIRAGVKKFHD</sequence>
<gene>
    <name evidence="1" type="ORF">SAMN05192550_1763</name>
</gene>
<dbReference type="PANTHER" id="PTHR41913">
    <property type="entry name" value="DUF1684 DOMAIN-CONTAINING PROTEIN"/>
    <property type="match status" value="1"/>
</dbReference>
<organism evidence="1 2">
    <name type="scientific">Flavobacterium glycines</name>
    <dbReference type="NCBI Taxonomy" id="551990"/>
    <lineage>
        <taxon>Bacteria</taxon>
        <taxon>Pseudomonadati</taxon>
        <taxon>Bacteroidota</taxon>
        <taxon>Flavobacteriia</taxon>
        <taxon>Flavobacteriales</taxon>
        <taxon>Flavobacteriaceae</taxon>
        <taxon>Flavobacterium</taxon>
    </lineage>
</organism>
<evidence type="ECO:0000313" key="2">
    <source>
        <dbReference type="Proteomes" id="UP000182367"/>
    </source>
</evidence>
<dbReference type="EMBL" id="FNEO01000002">
    <property type="protein sequence ID" value="SDJ26704.1"/>
    <property type="molecule type" value="Genomic_DNA"/>
</dbReference>
<evidence type="ECO:0000313" key="1">
    <source>
        <dbReference type="EMBL" id="SDJ26704.1"/>
    </source>
</evidence>
<comment type="caution">
    <text evidence="1">The sequence shown here is derived from an EMBL/GenBank/DDBJ whole genome shotgun (WGS) entry which is preliminary data.</text>
</comment>
<keyword evidence="2" id="KW-1185">Reference proteome</keyword>
<evidence type="ECO:0008006" key="3">
    <source>
        <dbReference type="Google" id="ProtNLM"/>
    </source>
</evidence>
<dbReference type="InterPro" id="IPR012467">
    <property type="entry name" value="DUF1684"/>
</dbReference>
<reference evidence="1 2" key="1">
    <citation type="submission" date="2016-10" db="EMBL/GenBank/DDBJ databases">
        <authorList>
            <person name="Varghese N."/>
            <person name="Submissions S."/>
        </authorList>
    </citation>
    <scope>NUCLEOTIDE SEQUENCE [LARGE SCALE GENOMIC DNA]</scope>
    <source>
        <strain evidence="1 2">Gm-149</strain>
    </source>
</reference>